<protein>
    <recommendedName>
        <fullName evidence="3">Sulfotransferase family 2 domain-containing protein</fullName>
    </recommendedName>
</protein>
<evidence type="ECO:0000313" key="1">
    <source>
        <dbReference type="EMBL" id="QGM46988.1"/>
    </source>
</evidence>
<dbReference type="InterPro" id="IPR027417">
    <property type="entry name" value="P-loop_NTPase"/>
</dbReference>
<dbReference type="KEGG" id="mhey:H2LOC_015535"/>
<keyword evidence="2" id="KW-1185">Reference proteome</keyword>
<dbReference type="Proteomes" id="UP000309061">
    <property type="component" value="Chromosome"/>
</dbReference>
<accession>A0A6B8KK43</accession>
<sequence>MSSASEAPLLVYVHVPKTAGTTINRILGGLSPLGVDAFHFHALKPEFLETARRSDWISGHLGCDVFRHLLAGLGREIDFLSAVREPVAQICSHLNYSFHRSKSLDYFDRHSLHEQRIDADVMTTDFSNPTSVIKLLLNWRNLFLNLQSRLVIGEDFDRLSESEVDARLASYKFIATERNLFDLVDYFGFHQSEARKSLPIVNKAQYCFDPSIFDHPELRRFLHHHHRHDLRLYQKISLRRWDDPPEPFRPSFPFDKAFTEEHFDEESYLAANPEVGLGVQAGVWSSGWDHFDKRGRAEGRGVRRRYPPLAEPQS</sequence>
<evidence type="ECO:0008006" key="3">
    <source>
        <dbReference type="Google" id="ProtNLM"/>
    </source>
</evidence>
<reference evidence="1 2" key="1">
    <citation type="submission" date="2019-11" db="EMBL/GenBank/DDBJ databases">
        <title>The genome sequence of Methylocystis heyeri.</title>
        <authorList>
            <person name="Oshkin I.Y."/>
            <person name="Miroshnikov K."/>
            <person name="Dedysh S.N."/>
        </authorList>
    </citation>
    <scope>NUCLEOTIDE SEQUENCE [LARGE SCALE GENOMIC DNA]</scope>
    <source>
        <strain evidence="1 2">H2</strain>
    </source>
</reference>
<gene>
    <name evidence="1" type="ORF">H2LOC_015535</name>
</gene>
<proteinExistence type="predicted"/>
<dbReference type="EMBL" id="CP046052">
    <property type="protein sequence ID" value="QGM46988.1"/>
    <property type="molecule type" value="Genomic_DNA"/>
</dbReference>
<dbReference type="RefSeq" id="WP_136498058.1">
    <property type="nucleotide sequence ID" value="NZ_CP046052.1"/>
</dbReference>
<organism evidence="1 2">
    <name type="scientific">Methylocystis heyeri</name>
    <dbReference type="NCBI Taxonomy" id="391905"/>
    <lineage>
        <taxon>Bacteria</taxon>
        <taxon>Pseudomonadati</taxon>
        <taxon>Pseudomonadota</taxon>
        <taxon>Alphaproteobacteria</taxon>
        <taxon>Hyphomicrobiales</taxon>
        <taxon>Methylocystaceae</taxon>
        <taxon>Methylocystis</taxon>
    </lineage>
</organism>
<dbReference type="AlphaFoldDB" id="A0A6B8KK43"/>
<name>A0A6B8KK43_9HYPH</name>
<evidence type="ECO:0000313" key="2">
    <source>
        <dbReference type="Proteomes" id="UP000309061"/>
    </source>
</evidence>
<dbReference type="OrthoDB" id="288532at2"/>
<dbReference type="Gene3D" id="3.40.50.300">
    <property type="entry name" value="P-loop containing nucleotide triphosphate hydrolases"/>
    <property type="match status" value="1"/>
</dbReference>